<keyword evidence="1" id="KW-0472">Membrane</keyword>
<proteinExistence type="predicted"/>
<accession>A0ABN2UKF3</accession>
<dbReference type="Proteomes" id="UP001500751">
    <property type="component" value="Unassembled WGS sequence"/>
</dbReference>
<evidence type="ECO:0000313" key="3">
    <source>
        <dbReference type="Proteomes" id="UP001500751"/>
    </source>
</evidence>
<keyword evidence="3" id="KW-1185">Reference proteome</keyword>
<protein>
    <recommendedName>
        <fullName evidence="4">PrgI family protein</fullName>
    </recommendedName>
</protein>
<dbReference type="InterPro" id="IPR024414">
    <property type="entry name" value="Uncharacterised_PrgI"/>
</dbReference>
<keyword evidence="1" id="KW-0812">Transmembrane</keyword>
<dbReference type="RefSeq" id="WP_344667756.1">
    <property type="nucleotide sequence ID" value="NZ_BAAAQN010000028.1"/>
</dbReference>
<reference evidence="2 3" key="1">
    <citation type="journal article" date="2019" name="Int. J. Syst. Evol. Microbiol.">
        <title>The Global Catalogue of Microorganisms (GCM) 10K type strain sequencing project: providing services to taxonomists for standard genome sequencing and annotation.</title>
        <authorList>
            <consortium name="The Broad Institute Genomics Platform"/>
            <consortium name="The Broad Institute Genome Sequencing Center for Infectious Disease"/>
            <person name="Wu L."/>
            <person name="Ma J."/>
        </authorList>
    </citation>
    <scope>NUCLEOTIDE SEQUENCE [LARGE SCALE GENOMIC DNA]</scope>
    <source>
        <strain evidence="2 3">JCM 16014</strain>
    </source>
</reference>
<feature type="transmembrane region" description="Helical" evidence="1">
    <location>
        <begin position="57"/>
        <end position="77"/>
    </location>
</feature>
<evidence type="ECO:0000256" key="1">
    <source>
        <dbReference type="SAM" id="Phobius"/>
    </source>
</evidence>
<evidence type="ECO:0000313" key="2">
    <source>
        <dbReference type="EMBL" id="GAA2039313.1"/>
    </source>
</evidence>
<keyword evidence="1" id="KW-1133">Transmembrane helix</keyword>
<dbReference type="EMBL" id="BAAAQN010000028">
    <property type="protein sequence ID" value="GAA2039313.1"/>
    <property type="molecule type" value="Genomic_DNA"/>
</dbReference>
<organism evidence="2 3">
    <name type="scientific">Catenulispora yoronensis</name>
    <dbReference type="NCBI Taxonomy" id="450799"/>
    <lineage>
        <taxon>Bacteria</taxon>
        <taxon>Bacillati</taxon>
        <taxon>Actinomycetota</taxon>
        <taxon>Actinomycetes</taxon>
        <taxon>Catenulisporales</taxon>
        <taxon>Catenulisporaceae</taxon>
        <taxon>Catenulispora</taxon>
    </lineage>
</organism>
<feature type="transmembrane region" description="Helical" evidence="1">
    <location>
        <begin position="31"/>
        <end position="51"/>
    </location>
</feature>
<gene>
    <name evidence="2" type="ORF">GCM10009839_46530</name>
</gene>
<name>A0ABN2UKF3_9ACTN</name>
<dbReference type="Pfam" id="PF12666">
    <property type="entry name" value="PrgI"/>
    <property type="match status" value="1"/>
</dbReference>
<sequence length="315" mass="33150">MRESGERYATRIPADVDRPDVIVARLTARQVVILAGTGLLVWAGFMAAHATLPRVPAVYLIAPAAPVAAIAIGLALGKRDGLTADKFVLAALRHGRTPKHLVAGSDEPAQPLPQFLGKQLRAKAGPTPAPVPMPAHGIDAGGVIDLGSEGYAALAACGVVNFALRTPVEQDGLVGSFGRWLNGLTAPVQLLVRTHRLDLSGAVEQLRESAPGLPHPALEAAAAEHAEYLEQLAGRRDVLHRQVLLAAREPRTGRKAKAGGPDAAAPQRLHRRLDEAARALAGAQIQVRAFDDARLRHLLVDATGAGREPTEGEDD</sequence>
<comment type="caution">
    <text evidence="2">The sequence shown here is derived from an EMBL/GenBank/DDBJ whole genome shotgun (WGS) entry which is preliminary data.</text>
</comment>
<evidence type="ECO:0008006" key="4">
    <source>
        <dbReference type="Google" id="ProtNLM"/>
    </source>
</evidence>